<sequence length="167" mass="17335">MEQEREREQEQAEQARADAAAPPQRRTPAAEAGTGTGTGRPAPPVRVPGASRPGGRGPRGSSSDLATIVSGVGSLTLGAAQVLDGGPVRQTMVSMDEGALFVMTIGDGSLLGVHAAPDCDMSAIGYHMALFVGRAGHVLTPELRSELRESRTREDGPDGARVSPRNR</sequence>
<dbReference type="Pfam" id="PF03259">
    <property type="entry name" value="Robl_LC7"/>
    <property type="match status" value="1"/>
</dbReference>
<feature type="compositionally biased region" description="Low complexity" evidence="1">
    <location>
        <begin position="17"/>
        <end position="33"/>
    </location>
</feature>
<evidence type="ECO:0000256" key="1">
    <source>
        <dbReference type="SAM" id="MobiDB-lite"/>
    </source>
</evidence>
<proteinExistence type="predicted"/>
<organism evidence="3 4">
    <name type="scientific">Streptomyces boncukensis</name>
    <dbReference type="NCBI Taxonomy" id="2711219"/>
    <lineage>
        <taxon>Bacteria</taxon>
        <taxon>Bacillati</taxon>
        <taxon>Actinomycetota</taxon>
        <taxon>Actinomycetes</taxon>
        <taxon>Kitasatosporales</taxon>
        <taxon>Streptomycetaceae</taxon>
        <taxon>Streptomyces</taxon>
    </lineage>
</organism>
<dbReference type="AlphaFoldDB" id="A0A6G4XA50"/>
<dbReference type="InterPro" id="IPR004942">
    <property type="entry name" value="Roadblock/LAMTOR2_dom"/>
</dbReference>
<accession>A0A6G4XA50</accession>
<dbReference type="PANTHER" id="PTHR36222:SF1">
    <property type="entry name" value="SERINE PROTEASE INHIBITOR RV3364C"/>
    <property type="match status" value="1"/>
</dbReference>
<dbReference type="Proteomes" id="UP000477722">
    <property type="component" value="Unassembled WGS sequence"/>
</dbReference>
<comment type="caution">
    <text evidence="3">The sequence shown here is derived from an EMBL/GenBank/DDBJ whole genome shotgun (WGS) entry which is preliminary data.</text>
</comment>
<dbReference type="EMBL" id="JAAKZZ010000862">
    <property type="protein sequence ID" value="NGO73717.1"/>
    <property type="molecule type" value="Genomic_DNA"/>
</dbReference>
<gene>
    <name evidence="3" type="ORF">G5C65_36455</name>
</gene>
<keyword evidence="4" id="KW-1185">Reference proteome</keyword>
<dbReference type="Gene3D" id="3.30.450.30">
    <property type="entry name" value="Dynein light chain 2a, cytoplasmic"/>
    <property type="match status" value="1"/>
</dbReference>
<evidence type="ECO:0000313" key="3">
    <source>
        <dbReference type="EMBL" id="NGO73717.1"/>
    </source>
</evidence>
<dbReference type="SUPFAM" id="SSF103196">
    <property type="entry name" value="Roadblock/LC7 domain"/>
    <property type="match status" value="1"/>
</dbReference>
<feature type="domain" description="Roadblock/LAMTOR2" evidence="2">
    <location>
        <begin position="64"/>
        <end position="114"/>
    </location>
</feature>
<dbReference type="InterPro" id="IPR053141">
    <property type="entry name" value="Mycobact_SerProt_Inhib_Rv3364c"/>
</dbReference>
<dbReference type="PANTHER" id="PTHR36222">
    <property type="entry name" value="SERINE PROTEASE INHIBITOR RV3364C"/>
    <property type="match status" value="1"/>
</dbReference>
<feature type="region of interest" description="Disordered" evidence="1">
    <location>
        <begin position="145"/>
        <end position="167"/>
    </location>
</feature>
<evidence type="ECO:0000313" key="4">
    <source>
        <dbReference type="Proteomes" id="UP000477722"/>
    </source>
</evidence>
<feature type="region of interest" description="Disordered" evidence="1">
    <location>
        <begin position="1"/>
        <end position="64"/>
    </location>
</feature>
<name>A0A6G4XA50_9ACTN</name>
<feature type="compositionally biased region" description="Basic and acidic residues" evidence="1">
    <location>
        <begin position="1"/>
        <end position="16"/>
    </location>
</feature>
<evidence type="ECO:0000259" key="2">
    <source>
        <dbReference type="Pfam" id="PF03259"/>
    </source>
</evidence>
<protein>
    <recommendedName>
        <fullName evidence="2">Roadblock/LAMTOR2 domain-containing protein</fullName>
    </recommendedName>
</protein>
<reference evidence="3 4" key="1">
    <citation type="submission" date="2020-02" db="EMBL/GenBank/DDBJ databases">
        <title>Whole-genome analyses of novel actinobacteria.</title>
        <authorList>
            <person name="Sahin N."/>
            <person name="Tatar D."/>
        </authorList>
    </citation>
    <scope>NUCLEOTIDE SEQUENCE [LARGE SCALE GENOMIC DNA]</scope>
    <source>
        <strain evidence="3 4">SB3404</strain>
    </source>
</reference>
<feature type="compositionally biased region" description="Basic and acidic residues" evidence="1">
    <location>
        <begin position="145"/>
        <end position="158"/>
    </location>
</feature>